<reference evidence="1" key="1">
    <citation type="journal article" date="2020" name="mSystems">
        <title>Genome- and Community-Level Interaction Insights into Carbon Utilization and Element Cycling Functions of Hydrothermarchaeota in Hydrothermal Sediment.</title>
        <authorList>
            <person name="Zhou Z."/>
            <person name="Liu Y."/>
            <person name="Xu W."/>
            <person name="Pan J."/>
            <person name="Luo Z.H."/>
            <person name="Li M."/>
        </authorList>
    </citation>
    <scope>NUCLEOTIDE SEQUENCE [LARGE SCALE GENOMIC DNA]</scope>
    <source>
        <strain evidence="1">SpSt-477</strain>
    </source>
</reference>
<dbReference type="InterPro" id="IPR007476">
    <property type="entry name" value="RdgC"/>
</dbReference>
<sequence>MGVAASNIAITTYRVANEPEEGIIERVYEGLIRHTIVDIDGESLDKSIGWTSIDQPLDPDFSGSSFLVGSLFVFALRIDKKVISPKVIARQIQKETARKLRETGREFLGKGEKKALRDAVIADLNRRIPATPKTTDVVWNYEERLVFFFSNQKTANEEFETLFTKSFDMNLMRIFPYTFAMEMAGLTDAEIDRLHGLTPVSLVR</sequence>
<dbReference type="AlphaFoldDB" id="A0A7C4RRC8"/>
<dbReference type="GO" id="GO:0006310">
    <property type="term" value="P:DNA recombination"/>
    <property type="evidence" value="ECO:0007669"/>
    <property type="project" value="InterPro"/>
</dbReference>
<keyword evidence="1" id="KW-0269">Exonuclease</keyword>
<accession>A0A7C4RRC8</accession>
<keyword evidence="1" id="KW-0378">Hydrolase</keyword>
<name>A0A7C4RRC8_9BACT</name>
<keyword evidence="1" id="KW-0540">Nuclease</keyword>
<gene>
    <name evidence="1" type="ORF">ENS29_05510</name>
</gene>
<protein>
    <submittedName>
        <fullName evidence="1">Exonuclease</fullName>
    </submittedName>
</protein>
<evidence type="ECO:0000313" key="1">
    <source>
        <dbReference type="EMBL" id="HGU32296.1"/>
    </source>
</evidence>
<comment type="caution">
    <text evidence="1">The sequence shown here is derived from an EMBL/GenBank/DDBJ whole genome shotgun (WGS) entry which is preliminary data.</text>
</comment>
<dbReference type="EMBL" id="DSUH01000126">
    <property type="protein sequence ID" value="HGU32296.1"/>
    <property type="molecule type" value="Genomic_DNA"/>
</dbReference>
<dbReference type="GO" id="GO:0004527">
    <property type="term" value="F:exonuclease activity"/>
    <property type="evidence" value="ECO:0007669"/>
    <property type="project" value="UniProtKB-KW"/>
</dbReference>
<proteinExistence type="predicted"/>
<organism evidence="1">
    <name type="scientific">Desulfatirhabdium butyrativorans</name>
    <dbReference type="NCBI Taxonomy" id="340467"/>
    <lineage>
        <taxon>Bacteria</taxon>
        <taxon>Pseudomonadati</taxon>
        <taxon>Thermodesulfobacteriota</taxon>
        <taxon>Desulfobacteria</taxon>
        <taxon>Desulfobacterales</taxon>
        <taxon>Desulfatirhabdiaceae</taxon>
        <taxon>Desulfatirhabdium</taxon>
    </lineage>
</organism>
<dbReference type="Pfam" id="PF04381">
    <property type="entry name" value="RdgC"/>
    <property type="match status" value="1"/>
</dbReference>